<feature type="repeat" description="WD" evidence="3">
    <location>
        <begin position="740"/>
        <end position="771"/>
    </location>
</feature>
<evidence type="ECO:0000256" key="2">
    <source>
        <dbReference type="ARBA" id="ARBA00022737"/>
    </source>
</evidence>
<dbReference type="InterPro" id="IPR015943">
    <property type="entry name" value="WD40/YVTN_repeat-like_dom_sf"/>
</dbReference>
<dbReference type="SMART" id="SM00320">
    <property type="entry name" value="WD40"/>
    <property type="match status" value="6"/>
</dbReference>
<dbReference type="CDD" id="cd00200">
    <property type="entry name" value="WD40"/>
    <property type="match status" value="1"/>
</dbReference>
<dbReference type="InterPro" id="IPR056884">
    <property type="entry name" value="NPHP3-like_N"/>
</dbReference>
<dbReference type="InterPro" id="IPR020472">
    <property type="entry name" value="WD40_PAC1"/>
</dbReference>
<accession>A0A4S8LDV9</accession>
<feature type="repeat" description="WD" evidence="3">
    <location>
        <begin position="697"/>
        <end position="738"/>
    </location>
</feature>
<evidence type="ECO:0000256" key="3">
    <source>
        <dbReference type="PROSITE-ProRule" id="PRU00221"/>
    </source>
</evidence>
<dbReference type="InterPro" id="IPR001680">
    <property type="entry name" value="WD40_rpt"/>
</dbReference>
<dbReference type="InterPro" id="IPR027417">
    <property type="entry name" value="P-loop_NTPase"/>
</dbReference>
<dbReference type="PANTHER" id="PTHR22847:SF637">
    <property type="entry name" value="WD REPEAT DOMAIN 5B"/>
    <property type="match status" value="1"/>
</dbReference>
<feature type="repeat" description="WD" evidence="3">
    <location>
        <begin position="786"/>
        <end position="827"/>
    </location>
</feature>
<dbReference type="CDD" id="cd21037">
    <property type="entry name" value="MLKL_NTD"/>
    <property type="match status" value="1"/>
</dbReference>
<dbReference type="Gene3D" id="3.40.50.300">
    <property type="entry name" value="P-loop containing nucleotide triphosphate hydrolases"/>
    <property type="match status" value="1"/>
</dbReference>
<dbReference type="Pfam" id="PF00400">
    <property type="entry name" value="WD40"/>
    <property type="match status" value="6"/>
</dbReference>
<proteinExistence type="predicted"/>
<name>A0A4S8LDV9_DENBC</name>
<dbReference type="PRINTS" id="PR00320">
    <property type="entry name" value="GPROTEINBRPT"/>
</dbReference>
<dbReference type="SUPFAM" id="SSF50978">
    <property type="entry name" value="WD40 repeat-like"/>
    <property type="match status" value="1"/>
</dbReference>
<dbReference type="InterPro" id="IPR059179">
    <property type="entry name" value="MLKL-like_MCAfunc"/>
</dbReference>
<keyword evidence="1 3" id="KW-0853">WD repeat</keyword>
<dbReference type="OrthoDB" id="538223at2759"/>
<dbReference type="PANTHER" id="PTHR22847">
    <property type="entry name" value="WD40 REPEAT PROTEIN"/>
    <property type="match status" value="1"/>
</dbReference>
<dbReference type="InterPro" id="IPR019775">
    <property type="entry name" value="WD40_repeat_CS"/>
</dbReference>
<evidence type="ECO:0000259" key="4">
    <source>
        <dbReference type="Pfam" id="PF24883"/>
    </source>
</evidence>
<evidence type="ECO:0000313" key="6">
    <source>
        <dbReference type="Proteomes" id="UP000297245"/>
    </source>
</evidence>
<keyword evidence="6" id="KW-1185">Reference proteome</keyword>
<dbReference type="Pfam" id="PF24883">
    <property type="entry name" value="NPHP3_N"/>
    <property type="match status" value="1"/>
</dbReference>
<protein>
    <submittedName>
        <fullName evidence="5">WD40 repeat-like protein</fullName>
    </submittedName>
</protein>
<dbReference type="GO" id="GO:0005634">
    <property type="term" value="C:nucleus"/>
    <property type="evidence" value="ECO:0007669"/>
    <property type="project" value="TreeGrafter"/>
</dbReference>
<dbReference type="SUPFAM" id="SSF52540">
    <property type="entry name" value="P-loop containing nucleoside triphosphate hydrolases"/>
    <property type="match status" value="1"/>
</dbReference>
<sequence length="900" mass="99837">MALKLVRESADWFGPLKAAAGGLCECIRIYRQVADNKDNFDKLAADIAERANILEQERKKGMSSDMQIHFDQLSKKLDDIHAQVLKKQDQHIALQVVQGDQNNKDIDSFFKEVQDAYEKCKDQVLFTIGRDTKKIANLLEDHTIQNMPYSQKAFHYVDVGNGHSREGCTPGTRQKILKDIEEWVDGTSPVDTLGYWLCGMAGTGKSTIAQSVCNTMENKNLLAATFFCSRQIPECRDHSKIIPTVAYQMAQFSLTFAKELVTILQADSTKVSRPPSEQLDILLVKPWRKVISTGMHSYTPVVIIDALDECESIESVLSVLIPAIQTHKMPGLKFLLTSRPENHIYRHLNAPKPLPAESQVQKMYLHNVKESLVQADIAMYLSYKLQGLHIAQLDIEKLIKSSGKLFIYAATLVKYICDPDFPDLASSKVQEMTSMGSSPDKNQTQDLDELYSTILKNAIPERLTPGQRKDYLSIIHTIITAGRPLTCSVISELLGIQQKLVEATISQMQSVLYVSEQLIYTFHASFADYIVTEDRSGGMYCNEIEQHTLLSHATLNHMNNLRFNICDLPSSFLADKDVPDIEGRLKNISDILDYACTFWGYHIARGNGNQTLMKGLENFLENKSVFWIEAMNLMKKLPVCQENIDYVLQVSIHTWETTSEINSINLSCDGKTLVSGDDDGNIKLWNLFSGKEVDISIEGHDGPVYSVAFSEDGKRIVSGSSDKTVRLWDTSTGDQIGDPLQGHDDSVNSVAFSADGTRIVSGSNDRTIRLWHKDYTATGAQIGDPLQGHDDDVNSVAFSADGTRIVSGSDDKTIRVWDIATGGQIGGPLQGHDDYVNSVAFSADGTRIVSGSSDNTIRLWDTATGGQIGDPLQGHDYWVRSVAFSADGTRIVSGSSDSTI</sequence>
<evidence type="ECO:0000313" key="5">
    <source>
        <dbReference type="EMBL" id="THU87084.1"/>
    </source>
</evidence>
<feature type="repeat" description="WD" evidence="3">
    <location>
        <begin position="872"/>
        <end position="900"/>
    </location>
</feature>
<dbReference type="Proteomes" id="UP000297245">
    <property type="component" value="Unassembled WGS sequence"/>
</dbReference>
<reference evidence="5 6" key="1">
    <citation type="journal article" date="2019" name="Nat. Ecol. Evol.">
        <title>Megaphylogeny resolves global patterns of mushroom evolution.</title>
        <authorList>
            <person name="Varga T."/>
            <person name="Krizsan K."/>
            <person name="Foldi C."/>
            <person name="Dima B."/>
            <person name="Sanchez-Garcia M."/>
            <person name="Sanchez-Ramirez S."/>
            <person name="Szollosi G.J."/>
            <person name="Szarkandi J.G."/>
            <person name="Papp V."/>
            <person name="Albert L."/>
            <person name="Andreopoulos W."/>
            <person name="Angelini C."/>
            <person name="Antonin V."/>
            <person name="Barry K.W."/>
            <person name="Bougher N.L."/>
            <person name="Buchanan P."/>
            <person name="Buyck B."/>
            <person name="Bense V."/>
            <person name="Catcheside P."/>
            <person name="Chovatia M."/>
            <person name="Cooper J."/>
            <person name="Damon W."/>
            <person name="Desjardin D."/>
            <person name="Finy P."/>
            <person name="Geml J."/>
            <person name="Haridas S."/>
            <person name="Hughes K."/>
            <person name="Justo A."/>
            <person name="Karasinski D."/>
            <person name="Kautmanova I."/>
            <person name="Kiss B."/>
            <person name="Kocsube S."/>
            <person name="Kotiranta H."/>
            <person name="LaButti K.M."/>
            <person name="Lechner B.E."/>
            <person name="Liimatainen K."/>
            <person name="Lipzen A."/>
            <person name="Lukacs Z."/>
            <person name="Mihaltcheva S."/>
            <person name="Morgado L.N."/>
            <person name="Niskanen T."/>
            <person name="Noordeloos M.E."/>
            <person name="Ohm R.A."/>
            <person name="Ortiz-Santana B."/>
            <person name="Ovrebo C."/>
            <person name="Racz N."/>
            <person name="Riley R."/>
            <person name="Savchenko A."/>
            <person name="Shiryaev A."/>
            <person name="Soop K."/>
            <person name="Spirin V."/>
            <person name="Szebenyi C."/>
            <person name="Tomsovsky M."/>
            <person name="Tulloss R.E."/>
            <person name="Uehling J."/>
            <person name="Grigoriev I.V."/>
            <person name="Vagvolgyi C."/>
            <person name="Papp T."/>
            <person name="Martin F.M."/>
            <person name="Miettinen O."/>
            <person name="Hibbett D.S."/>
            <person name="Nagy L.G."/>
        </authorList>
    </citation>
    <scope>NUCLEOTIDE SEQUENCE [LARGE SCALE GENOMIC DNA]</scope>
    <source>
        <strain evidence="5 6">CBS 962.96</strain>
    </source>
</reference>
<dbReference type="Gene3D" id="2.130.10.10">
    <property type="entry name" value="YVTN repeat-like/Quinoprotein amine dehydrogenase"/>
    <property type="match status" value="2"/>
</dbReference>
<keyword evidence="2" id="KW-0677">Repeat</keyword>
<feature type="repeat" description="WD" evidence="3">
    <location>
        <begin position="829"/>
        <end position="870"/>
    </location>
</feature>
<gene>
    <name evidence="5" type="ORF">K435DRAFT_921198</name>
</gene>
<dbReference type="AlphaFoldDB" id="A0A4S8LDV9"/>
<feature type="repeat" description="WD" evidence="3">
    <location>
        <begin position="658"/>
        <end position="695"/>
    </location>
</feature>
<dbReference type="InterPro" id="IPR036322">
    <property type="entry name" value="WD40_repeat_dom_sf"/>
</dbReference>
<feature type="domain" description="Nephrocystin 3-like N-terminal" evidence="4">
    <location>
        <begin position="171"/>
        <end position="339"/>
    </location>
</feature>
<dbReference type="PROSITE" id="PS00678">
    <property type="entry name" value="WD_REPEATS_1"/>
    <property type="match status" value="4"/>
</dbReference>
<dbReference type="GO" id="GO:1990234">
    <property type="term" value="C:transferase complex"/>
    <property type="evidence" value="ECO:0007669"/>
    <property type="project" value="UniProtKB-ARBA"/>
</dbReference>
<dbReference type="PROSITE" id="PS50294">
    <property type="entry name" value="WD_REPEATS_REGION"/>
    <property type="match status" value="6"/>
</dbReference>
<dbReference type="PROSITE" id="PS50082">
    <property type="entry name" value="WD_REPEATS_2"/>
    <property type="match status" value="6"/>
</dbReference>
<evidence type="ECO:0000256" key="1">
    <source>
        <dbReference type="ARBA" id="ARBA00022574"/>
    </source>
</evidence>
<organism evidence="5 6">
    <name type="scientific">Dendrothele bispora (strain CBS 962.96)</name>
    <dbReference type="NCBI Taxonomy" id="1314807"/>
    <lineage>
        <taxon>Eukaryota</taxon>
        <taxon>Fungi</taxon>
        <taxon>Dikarya</taxon>
        <taxon>Basidiomycota</taxon>
        <taxon>Agaricomycotina</taxon>
        <taxon>Agaricomycetes</taxon>
        <taxon>Agaricomycetidae</taxon>
        <taxon>Agaricales</taxon>
        <taxon>Agaricales incertae sedis</taxon>
        <taxon>Dendrothele</taxon>
    </lineage>
</organism>
<dbReference type="EMBL" id="ML179465">
    <property type="protein sequence ID" value="THU87084.1"/>
    <property type="molecule type" value="Genomic_DNA"/>
</dbReference>